<protein>
    <submittedName>
        <fullName evidence="2">Uncharacterized protein</fullName>
    </submittedName>
</protein>
<organism evidence="2">
    <name type="scientific">Arundo donax</name>
    <name type="common">Giant reed</name>
    <name type="synonym">Donax arundinaceus</name>
    <dbReference type="NCBI Taxonomy" id="35708"/>
    <lineage>
        <taxon>Eukaryota</taxon>
        <taxon>Viridiplantae</taxon>
        <taxon>Streptophyta</taxon>
        <taxon>Embryophyta</taxon>
        <taxon>Tracheophyta</taxon>
        <taxon>Spermatophyta</taxon>
        <taxon>Magnoliopsida</taxon>
        <taxon>Liliopsida</taxon>
        <taxon>Poales</taxon>
        <taxon>Poaceae</taxon>
        <taxon>PACMAD clade</taxon>
        <taxon>Arundinoideae</taxon>
        <taxon>Arundineae</taxon>
        <taxon>Arundo</taxon>
    </lineage>
</organism>
<evidence type="ECO:0000313" key="2">
    <source>
        <dbReference type="EMBL" id="JAD96668.1"/>
    </source>
</evidence>
<accession>A0A0A9EC94</accession>
<sequence length="87" mass="9127">MRERSRLTVSQTGSVSVLGTGPNPSEAMGTAMEPVAWAEADTAAENGRLEVAGGGTGAGEVEMGMETRGRRRAARRGGRRRGRARRG</sequence>
<feature type="region of interest" description="Disordered" evidence="1">
    <location>
        <begin position="48"/>
        <end position="87"/>
    </location>
</feature>
<dbReference type="EMBL" id="GBRH01201227">
    <property type="protein sequence ID" value="JAD96668.1"/>
    <property type="molecule type" value="Transcribed_RNA"/>
</dbReference>
<feature type="compositionally biased region" description="Basic residues" evidence="1">
    <location>
        <begin position="69"/>
        <end position="87"/>
    </location>
</feature>
<evidence type="ECO:0000256" key="1">
    <source>
        <dbReference type="SAM" id="MobiDB-lite"/>
    </source>
</evidence>
<name>A0A0A9EC94_ARUDO</name>
<reference evidence="2" key="1">
    <citation type="submission" date="2014-09" db="EMBL/GenBank/DDBJ databases">
        <authorList>
            <person name="Magalhaes I.L.F."/>
            <person name="Oliveira U."/>
            <person name="Santos F.R."/>
            <person name="Vidigal T.H.D.A."/>
            <person name="Brescovit A.D."/>
            <person name="Santos A.J."/>
        </authorList>
    </citation>
    <scope>NUCLEOTIDE SEQUENCE</scope>
    <source>
        <tissue evidence="2">Shoot tissue taken approximately 20 cm above the soil surface</tissue>
    </source>
</reference>
<feature type="compositionally biased region" description="Polar residues" evidence="1">
    <location>
        <begin position="7"/>
        <end position="17"/>
    </location>
</feature>
<reference evidence="2" key="2">
    <citation type="journal article" date="2015" name="Data Brief">
        <title>Shoot transcriptome of the giant reed, Arundo donax.</title>
        <authorList>
            <person name="Barrero R.A."/>
            <person name="Guerrero F.D."/>
            <person name="Moolhuijzen P."/>
            <person name="Goolsby J.A."/>
            <person name="Tidwell J."/>
            <person name="Bellgard S.E."/>
            <person name="Bellgard M.I."/>
        </authorList>
    </citation>
    <scope>NUCLEOTIDE SEQUENCE</scope>
    <source>
        <tissue evidence="2">Shoot tissue taken approximately 20 cm above the soil surface</tissue>
    </source>
</reference>
<feature type="region of interest" description="Disordered" evidence="1">
    <location>
        <begin position="1"/>
        <end position="31"/>
    </location>
</feature>
<dbReference type="AlphaFoldDB" id="A0A0A9EC94"/>
<proteinExistence type="predicted"/>